<dbReference type="SUPFAM" id="SSF52788">
    <property type="entry name" value="Phosphotyrosine protein phosphatases I"/>
    <property type="match status" value="1"/>
</dbReference>
<comment type="caution">
    <text evidence="5">The sequence shown here is derived from an EMBL/GenBank/DDBJ whole genome shotgun (WGS) entry which is preliminary data.</text>
</comment>
<gene>
    <name evidence="5" type="ORF">J2Z40_003596</name>
</gene>
<dbReference type="PRINTS" id="PR00719">
    <property type="entry name" value="LMWPTPASE"/>
</dbReference>
<sequence length="159" mass="17528">MTRVLFVCTGNTCRSPMAEAILKNHLPNVEVKSAGVYAMDGSAASENTIKVLAEEGILFNQHQSAMMNEQLVNWTSYILTMTLSHKAAVLSMYPAAAGKTYTLKEFAGESGNPDIMDPFGGPLMSYRDTYKELNEMIRKITPILQKDYKGDHNGGETEL</sequence>
<keyword evidence="2 5" id="KW-0378">Hydrolase</keyword>
<dbReference type="PANTHER" id="PTHR11717:SF31">
    <property type="entry name" value="LOW MOLECULAR WEIGHT PROTEIN-TYROSINE-PHOSPHATASE ETP-RELATED"/>
    <property type="match status" value="1"/>
</dbReference>
<organism evidence="5 6">
    <name type="scientific">Cytobacillus eiseniae</name>
    <dbReference type="NCBI Taxonomy" id="762947"/>
    <lineage>
        <taxon>Bacteria</taxon>
        <taxon>Bacillati</taxon>
        <taxon>Bacillota</taxon>
        <taxon>Bacilli</taxon>
        <taxon>Bacillales</taxon>
        <taxon>Bacillaceae</taxon>
        <taxon>Cytobacillus</taxon>
    </lineage>
</organism>
<feature type="domain" description="Phosphotyrosine protein phosphatase I" evidence="4">
    <location>
        <begin position="2"/>
        <end position="143"/>
    </location>
</feature>
<dbReference type="GO" id="GO:0004725">
    <property type="term" value="F:protein tyrosine phosphatase activity"/>
    <property type="evidence" value="ECO:0007669"/>
    <property type="project" value="UniProtKB-EC"/>
</dbReference>
<dbReference type="Gene3D" id="3.40.50.2300">
    <property type="match status" value="1"/>
</dbReference>
<dbReference type="RefSeq" id="WP_066398275.1">
    <property type="nucleotide sequence ID" value="NZ_JAGIKZ010000031.1"/>
</dbReference>
<keyword evidence="3" id="KW-0904">Protein phosphatase</keyword>
<evidence type="ECO:0000313" key="5">
    <source>
        <dbReference type="EMBL" id="MBP2243014.1"/>
    </source>
</evidence>
<proteinExistence type="inferred from homology"/>
<dbReference type="EMBL" id="JAGIKZ010000031">
    <property type="protein sequence ID" value="MBP2243014.1"/>
    <property type="molecule type" value="Genomic_DNA"/>
</dbReference>
<dbReference type="PANTHER" id="PTHR11717">
    <property type="entry name" value="LOW MOLECULAR WEIGHT PROTEIN TYROSINE PHOSPHATASE"/>
    <property type="match status" value="1"/>
</dbReference>
<reference evidence="5 6" key="1">
    <citation type="submission" date="2021-03" db="EMBL/GenBank/DDBJ databases">
        <title>Genomic Encyclopedia of Type Strains, Phase IV (KMG-IV): sequencing the most valuable type-strain genomes for metagenomic binning, comparative biology and taxonomic classification.</title>
        <authorList>
            <person name="Goeker M."/>
        </authorList>
    </citation>
    <scope>NUCLEOTIDE SEQUENCE [LARGE SCALE GENOMIC DNA]</scope>
    <source>
        <strain evidence="5 6">DSM 26675</strain>
    </source>
</reference>
<dbReference type="Pfam" id="PF01451">
    <property type="entry name" value="LMWPc"/>
    <property type="match status" value="1"/>
</dbReference>
<evidence type="ECO:0000256" key="2">
    <source>
        <dbReference type="ARBA" id="ARBA00022801"/>
    </source>
</evidence>
<dbReference type="InterPro" id="IPR036196">
    <property type="entry name" value="Ptyr_pPase_sf"/>
</dbReference>
<keyword evidence="6" id="KW-1185">Reference proteome</keyword>
<dbReference type="InterPro" id="IPR023485">
    <property type="entry name" value="Ptyr_pPase"/>
</dbReference>
<accession>A0ABS4RL37</accession>
<name>A0ABS4RL37_9BACI</name>
<dbReference type="Proteomes" id="UP001519293">
    <property type="component" value="Unassembled WGS sequence"/>
</dbReference>
<dbReference type="CDD" id="cd16344">
    <property type="entry name" value="LMWPAP"/>
    <property type="match status" value="1"/>
</dbReference>
<evidence type="ECO:0000256" key="1">
    <source>
        <dbReference type="ARBA" id="ARBA00011063"/>
    </source>
</evidence>
<evidence type="ECO:0000313" key="6">
    <source>
        <dbReference type="Proteomes" id="UP001519293"/>
    </source>
</evidence>
<dbReference type="InterPro" id="IPR017867">
    <property type="entry name" value="Tyr_phospatase_low_mol_wt"/>
</dbReference>
<protein>
    <submittedName>
        <fullName evidence="5">Protein-tyrosine phosphatase</fullName>
        <ecNumber evidence="5">3.1.3.48</ecNumber>
    </submittedName>
</protein>
<dbReference type="InterPro" id="IPR050438">
    <property type="entry name" value="LMW_PTPase"/>
</dbReference>
<dbReference type="SMART" id="SM00226">
    <property type="entry name" value="LMWPc"/>
    <property type="match status" value="1"/>
</dbReference>
<evidence type="ECO:0000259" key="4">
    <source>
        <dbReference type="SMART" id="SM00226"/>
    </source>
</evidence>
<dbReference type="EC" id="3.1.3.48" evidence="5"/>
<evidence type="ECO:0000256" key="3">
    <source>
        <dbReference type="ARBA" id="ARBA00022912"/>
    </source>
</evidence>
<comment type="similarity">
    <text evidence="1">Belongs to the low molecular weight phosphotyrosine protein phosphatase family.</text>
</comment>